<evidence type="ECO:0000256" key="12">
    <source>
        <dbReference type="ARBA" id="ARBA00022777"/>
    </source>
</evidence>
<evidence type="ECO:0000313" key="22">
    <source>
        <dbReference type="Proteomes" id="UP000031443"/>
    </source>
</evidence>
<keyword evidence="15 19" id="KW-1133">Transmembrane helix</keyword>
<feature type="transmembrane region" description="Helical" evidence="19">
    <location>
        <begin position="156"/>
        <end position="176"/>
    </location>
</feature>
<dbReference type="AlphaFoldDB" id="M7AZN6"/>
<keyword evidence="8 19" id="KW-0812">Transmembrane</keyword>
<dbReference type="GO" id="GO:0005524">
    <property type="term" value="F:ATP binding"/>
    <property type="evidence" value="ECO:0007669"/>
    <property type="project" value="UniProtKB-KW"/>
</dbReference>
<keyword evidence="11" id="KW-0547">Nucleotide-binding</keyword>
<evidence type="ECO:0000259" key="20">
    <source>
        <dbReference type="PROSITE" id="PS50011"/>
    </source>
</evidence>
<evidence type="ECO:0000256" key="9">
    <source>
        <dbReference type="ARBA" id="ARBA00022723"/>
    </source>
</evidence>
<keyword evidence="13" id="KW-0067">ATP-binding</keyword>
<dbReference type="GO" id="GO:0005024">
    <property type="term" value="F:transforming growth factor beta receptor activity"/>
    <property type="evidence" value="ECO:0007669"/>
    <property type="project" value="TreeGrafter"/>
</dbReference>
<dbReference type="Pfam" id="PF01064">
    <property type="entry name" value="Activin_recp"/>
    <property type="match status" value="1"/>
</dbReference>
<evidence type="ECO:0000256" key="19">
    <source>
        <dbReference type="SAM" id="Phobius"/>
    </source>
</evidence>
<dbReference type="STRING" id="8469.M7AZN6"/>
<evidence type="ECO:0000256" key="18">
    <source>
        <dbReference type="SAM" id="MobiDB-lite"/>
    </source>
</evidence>
<evidence type="ECO:0000313" key="21">
    <source>
        <dbReference type="EMBL" id="EMP30219.1"/>
    </source>
</evidence>
<evidence type="ECO:0000256" key="10">
    <source>
        <dbReference type="ARBA" id="ARBA00022729"/>
    </source>
</evidence>
<name>M7AZN6_CHEMY</name>
<feature type="compositionally biased region" description="Gly residues" evidence="18">
    <location>
        <begin position="561"/>
        <end position="584"/>
    </location>
</feature>
<feature type="compositionally biased region" description="Basic and acidic residues" evidence="18">
    <location>
        <begin position="542"/>
        <end position="556"/>
    </location>
</feature>
<evidence type="ECO:0000256" key="4">
    <source>
        <dbReference type="ARBA" id="ARBA00009605"/>
    </source>
</evidence>
<dbReference type="InterPro" id="IPR000333">
    <property type="entry name" value="TGFB_receptor"/>
</dbReference>
<keyword evidence="6" id="KW-0723">Serine/threonine-protein kinase</keyword>
<dbReference type="InterPro" id="IPR000719">
    <property type="entry name" value="Prot_kinase_dom"/>
</dbReference>
<feature type="region of interest" description="Disordered" evidence="18">
    <location>
        <begin position="621"/>
        <end position="640"/>
    </location>
</feature>
<dbReference type="Gene3D" id="1.10.510.10">
    <property type="entry name" value="Transferase(Phosphotransferase) domain 1"/>
    <property type="match status" value="1"/>
</dbReference>
<dbReference type="Pfam" id="PF07714">
    <property type="entry name" value="PK_Tyr_Ser-Thr"/>
    <property type="match status" value="1"/>
</dbReference>
<dbReference type="Gene3D" id="3.30.200.20">
    <property type="entry name" value="Phosphorylase Kinase, domain 1"/>
    <property type="match status" value="1"/>
</dbReference>
<protein>
    <recommendedName>
        <fullName evidence="5">receptor protein serine/threonine kinase</fullName>
        <ecNumber evidence="5">2.7.11.30</ecNumber>
    </recommendedName>
</protein>
<evidence type="ECO:0000256" key="14">
    <source>
        <dbReference type="ARBA" id="ARBA00022842"/>
    </source>
</evidence>
<keyword evidence="10" id="KW-0732">Signal</keyword>
<dbReference type="InterPro" id="IPR000472">
    <property type="entry name" value="Activin_recp"/>
</dbReference>
<evidence type="ECO:0000256" key="17">
    <source>
        <dbReference type="ARBA" id="ARBA00023170"/>
    </source>
</evidence>
<dbReference type="GO" id="GO:0030509">
    <property type="term" value="P:BMP signaling pathway"/>
    <property type="evidence" value="ECO:0007669"/>
    <property type="project" value="TreeGrafter"/>
</dbReference>
<dbReference type="SUPFAM" id="SSF56112">
    <property type="entry name" value="Protein kinase-like (PK-like)"/>
    <property type="match status" value="1"/>
</dbReference>
<evidence type="ECO:0000256" key="5">
    <source>
        <dbReference type="ARBA" id="ARBA00012401"/>
    </source>
</evidence>
<reference evidence="22" key="1">
    <citation type="journal article" date="2013" name="Nat. Genet.">
        <title>The draft genomes of soft-shell turtle and green sea turtle yield insights into the development and evolution of the turtle-specific body plan.</title>
        <authorList>
            <person name="Wang Z."/>
            <person name="Pascual-Anaya J."/>
            <person name="Zadissa A."/>
            <person name="Li W."/>
            <person name="Niimura Y."/>
            <person name="Huang Z."/>
            <person name="Li C."/>
            <person name="White S."/>
            <person name="Xiong Z."/>
            <person name="Fang D."/>
            <person name="Wang B."/>
            <person name="Ming Y."/>
            <person name="Chen Y."/>
            <person name="Zheng Y."/>
            <person name="Kuraku S."/>
            <person name="Pignatelli M."/>
            <person name="Herrero J."/>
            <person name="Beal K."/>
            <person name="Nozawa M."/>
            <person name="Li Q."/>
            <person name="Wang J."/>
            <person name="Zhang H."/>
            <person name="Yu L."/>
            <person name="Shigenobu S."/>
            <person name="Wang J."/>
            <person name="Liu J."/>
            <person name="Flicek P."/>
            <person name="Searle S."/>
            <person name="Wang J."/>
            <person name="Kuratani S."/>
            <person name="Yin Y."/>
            <person name="Aken B."/>
            <person name="Zhang G."/>
            <person name="Irie N."/>
        </authorList>
    </citation>
    <scope>NUCLEOTIDE SEQUENCE [LARGE SCALE GENOMIC DNA]</scope>
</reference>
<gene>
    <name evidence="21" type="ORF">UY3_12639</name>
</gene>
<dbReference type="GO" id="GO:0030154">
    <property type="term" value="P:cell differentiation"/>
    <property type="evidence" value="ECO:0007669"/>
    <property type="project" value="UniProtKB-ARBA"/>
</dbReference>
<dbReference type="PANTHER" id="PTHR23255">
    <property type="entry name" value="TRANSFORMING GROWTH FACTOR-BETA RECEPTOR TYPE I AND II"/>
    <property type="match status" value="1"/>
</dbReference>
<comment type="similarity">
    <text evidence="4">Belongs to the protein kinase superfamily. TKL Ser/Thr protein kinase family. TGFB receptor subfamily.</text>
</comment>
<organism evidence="21 22">
    <name type="scientific">Chelonia mydas</name>
    <name type="common">Green sea-turtle</name>
    <name type="synonym">Chelonia agassizi</name>
    <dbReference type="NCBI Taxonomy" id="8469"/>
    <lineage>
        <taxon>Eukaryota</taxon>
        <taxon>Metazoa</taxon>
        <taxon>Chordata</taxon>
        <taxon>Craniata</taxon>
        <taxon>Vertebrata</taxon>
        <taxon>Euteleostomi</taxon>
        <taxon>Archelosauria</taxon>
        <taxon>Testudinata</taxon>
        <taxon>Testudines</taxon>
        <taxon>Cryptodira</taxon>
        <taxon>Durocryptodira</taxon>
        <taxon>Americhelydia</taxon>
        <taxon>Chelonioidea</taxon>
        <taxon>Cheloniidae</taxon>
        <taxon>Chelonia</taxon>
    </lineage>
</organism>
<evidence type="ECO:0000256" key="16">
    <source>
        <dbReference type="ARBA" id="ARBA00023136"/>
    </source>
</evidence>
<evidence type="ECO:0000256" key="8">
    <source>
        <dbReference type="ARBA" id="ARBA00022692"/>
    </source>
</evidence>
<evidence type="ECO:0000256" key="7">
    <source>
        <dbReference type="ARBA" id="ARBA00022679"/>
    </source>
</evidence>
<dbReference type="PANTHER" id="PTHR23255:SF49">
    <property type="entry name" value="ANTI-MUELLERIAN HORMONE TYPE-2 RECEPTOR"/>
    <property type="match status" value="1"/>
</dbReference>
<dbReference type="InterPro" id="IPR011009">
    <property type="entry name" value="Kinase-like_dom_sf"/>
</dbReference>
<evidence type="ECO:0000256" key="3">
    <source>
        <dbReference type="ARBA" id="ARBA00004479"/>
    </source>
</evidence>
<dbReference type="CDD" id="cd23616">
    <property type="entry name" value="TFP_LU_ECD_AMHR2"/>
    <property type="match status" value="1"/>
</dbReference>
<keyword evidence="7" id="KW-0808">Transferase</keyword>
<dbReference type="Proteomes" id="UP000031443">
    <property type="component" value="Unassembled WGS sequence"/>
</dbReference>
<keyword evidence="12" id="KW-0418">Kinase</keyword>
<keyword evidence="14" id="KW-0460">Magnesium</keyword>
<evidence type="ECO:0000256" key="13">
    <source>
        <dbReference type="ARBA" id="ARBA00022840"/>
    </source>
</evidence>
<dbReference type="eggNOG" id="KOG3653">
    <property type="taxonomic scope" value="Eukaryota"/>
</dbReference>
<comment type="subcellular location">
    <subcellularLocation>
        <location evidence="3">Membrane</location>
        <topology evidence="3">Single-pass type I membrane protein</topology>
    </subcellularLocation>
</comment>
<keyword evidence="9" id="KW-0479">Metal-binding</keyword>
<proteinExistence type="inferred from homology"/>
<dbReference type="PROSITE" id="PS50011">
    <property type="entry name" value="PROTEIN_KINASE_DOM"/>
    <property type="match status" value="1"/>
</dbReference>
<evidence type="ECO:0000256" key="15">
    <source>
        <dbReference type="ARBA" id="ARBA00022989"/>
    </source>
</evidence>
<comment type="cofactor">
    <cofactor evidence="2">
        <name>Mg(2+)</name>
        <dbReference type="ChEBI" id="CHEBI:18420"/>
    </cofactor>
</comment>
<dbReference type="InterPro" id="IPR001245">
    <property type="entry name" value="Ser-Thr/Tyr_kinase_cat_dom"/>
</dbReference>
<feature type="domain" description="Protein kinase" evidence="20">
    <location>
        <begin position="217"/>
        <end position="554"/>
    </location>
</feature>
<dbReference type="Pfam" id="PF00069">
    <property type="entry name" value="Pkinase"/>
    <property type="match status" value="1"/>
</dbReference>
<keyword evidence="17 21" id="KW-0675">Receptor</keyword>
<dbReference type="GO" id="GO:0043235">
    <property type="term" value="C:receptor complex"/>
    <property type="evidence" value="ECO:0007669"/>
    <property type="project" value="TreeGrafter"/>
</dbReference>
<evidence type="ECO:0000256" key="11">
    <source>
        <dbReference type="ARBA" id="ARBA00022741"/>
    </source>
</evidence>
<dbReference type="EMBL" id="KB551017">
    <property type="protein sequence ID" value="EMP30219.1"/>
    <property type="molecule type" value="Genomic_DNA"/>
</dbReference>
<feature type="region of interest" description="Disordered" evidence="18">
    <location>
        <begin position="542"/>
        <end position="612"/>
    </location>
</feature>
<sequence length="755" mass="81143">MVIPCVRSKSSSTNVGVRTTFYRLEMENKQNTMGTLSWNRSCIFYEHPHNLQGSMRHRGHVLGGAESSTILCNSSQCCFGIWNQSHGRLQAVMQGCWGSDRDGCDSPACKTSPIHTMGAILQRCLCHSDLCNANVSWLGAPAAPQASAGSAPTGTIWIAVACPLLLFLGCLAFLVLRKVKVCAVLLRQEESRELTKVTMDPHSSREREPPSQELPALQFLQVLQDGRFSVVWQGTLHQTPVAIKAFPDTCFQHFAAEWSMHSLPLMNHENVARLLAAGRGGVRGDQGSLLVLQLYPAGSLRLFLSQHVSAWDGTVRLALSLARGLAFLHEELWHNGESRPGSWSPAGGAAGPWGNTLPCPSPRAADTAVIPFSPHSWCPHRDLSSQNVLVREDRSCAIGDFGLATALPAHLERWGGGRREAAVRKAGTQRYMAPEILDDSLDLQDWGRALKQADIYSLALVLWEILTRCSMLSPGCGVPPFQLAYEAELGGSPTYGELRRLAVEERRRPSIPESWKRTGQVFICLRELLEDCWDPDPEARLTAEAGSRSRDAAARDDDVDGGQGAEAGAAVGGGSGARAGGQGRGQRLRLAPGLGVEPLGGQPGAYPGAAFPPNPMYPPGSNPAYPPAGNPAFPPGTAPPGSYPIPPAGVPGQPAYPPGHPIQPPFPSQQPGYPLGPYPPPAPGMPGGMGINPLMPGTVAIGTQVLDKKAAKKMRKKMKKAHKVHKPHKVHKHGKPRMLPVDQTVIFPCYNQATG</sequence>
<accession>M7AZN6</accession>
<dbReference type="Gene3D" id="2.10.60.10">
    <property type="entry name" value="CD59"/>
    <property type="match status" value="1"/>
</dbReference>
<comment type="cofactor">
    <cofactor evidence="1">
        <name>Mn(2+)</name>
        <dbReference type="ChEBI" id="CHEBI:29035"/>
    </cofactor>
</comment>
<evidence type="ECO:0000256" key="2">
    <source>
        <dbReference type="ARBA" id="ARBA00001946"/>
    </source>
</evidence>
<dbReference type="EC" id="2.7.11.30" evidence="5"/>
<evidence type="ECO:0000256" key="1">
    <source>
        <dbReference type="ARBA" id="ARBA00001936"/>
    </source>
</evidence>
<keyword evidence="16 19" id="KW-0472">Membrane</keyword>
<dbReference type="GO" id="GO:0005886">
    <property type="term" value="C:plasma membrane"/>
    <property type="evidence" value="ECO:0007669"/>
    <property type="project" value="TreeGrafter"/>
</dbReference>
<evidence type="ECO:0000256" key="6">
    <source>
        <dbReference type="ARBA" id="ARBA00022527"/>
    </source>
</evidence>
<keyword evidence="22" id="KW-1185">Reference proteome</keyword>
<dbReference type="SUPFAM" id="SSF57302">
    <property type="entry name" value="Snake toxin-like"/>
    <property type="match status" value="1"/>
</dbReference>
<dbReference type="InterPro" id="IPR045860">
    <property type="entry name" value="Snake_toxin-like_sf"/>
</dbReference>